<evidence type="ECO:0000313" key="7">
    <source>
        <dbReference type="RefSeq" id="XP_056699651.1"/>
    </source>
</evidence>
<dbReference type="RefSeq" id="XP_056699651.1">
    <property type="nucleotide sequence ID" value="XM_056843673.1"/>
</dbReference>
<evidence type="ECO:0000256" key="4">
    <source>
        <dbReference type="ARBA" id="ARBA00022801"/>
    </source>
</evidence>
<reference evidence="7" key="2">
    <citation type="submission" date="2025-08" db="UniProtKB">
        <authorList>
            <consortium name="RefSeq"/>
        </authorList>
    </citation>
    <scope>IDENTIFICATION</scope>
    <source>
        <tissue evidence="7">Leaf</tissue>
    </source>
</reference>
<keyword evidence="3" id="KW-0732">Signal</keyword>
<keyword evidence="2" id="KW-0645">Protease</keyword>
<dbReference type="InterPro" id="IPR008758">
    <property type="entry name" value="Peptidase_S28"/>
</dbReference>
<comment type="similarity">
    <text evidence="1">Belongs to the peptidase S28 family.</text>
</comment>
<dbReference type="PANTHER" id="PTHR11010:SF120">
    <property type="entry name" value="LYSOSOMAL PRO-X CARBOXYPEPTIDASE"/>
    <property type="match status" value="1"/>
</dbReference>
<evidence type="ECO:0000313" key="6">
    <source>
        <dbReference type="Proteomes" id="UP000813463"/>
    </source>
</evidence>
<dbReference type="Gene3D" id="3.40.50.1820">
    <property type="entry name" value="alpha/beta hydrolase"/>
    <property type="match status" value="1"/>
</dbReference>
<name>A0ABM3RVT7_SPIOL</name>
<accession>A0ABM3RVT7</accession>
<proteinExistence type="inferred from homology"/>
<gene>
    <name evidence="7" type="primary">LOC130472495</name>
</gene>
<sequence>MRSTLERFGSNIVFSNGLMDPFSPFGVLKYISKTFVALTTKKGSHCLDFNYPSHDDPKWLKLQREKELKMFSRWINNNSFNSPQILFNWFCFGLVFTLLL</sequence>
<keyword evidence="6" id="KW-1185">Reference proteome</keyword>
<reference evidence="6" key="1">
    <citation type="journal article" date="2021" name="Nat. Commun.">
        <title>Genomic analyses provide insights into spinach domestication and the genetic basis of agronomic traits.</title>
        <authorList>
            <person name="Cai X."/>
            <person name="Sun X."/>
            <person name="Xu C."/>
            <person name="Sun H."/>
            <person name="Wang X."/>
            <person name="Ge C."/>
            <person name="Zhang Z."/>
            <person name="Wang Q."/>
            <person name="Fei Z."/>
            <person name="Jiao C."/>
            <person name="Wang Q."/>
        </authorList>
    </citation>
    <scope>NUCLEOTIDE SEQUENCE [LARGE SCALE GENOMIC DNA]</scope>
    <source>
        <strain evidence="6">cv. Varoflay</strain>
    </source>
</reference>
<keyword evidence="5" id="KW-0325">Glycoprotein</keyword>
<dbReference type="Pfam" id="PF05577">
    <property type="entry name" value="Peptidase_S28"/>
    <property type="match status" value="1"/>
</dbReference>
<evidence type="ECO:0000256" key="2">
    <source>
        <dbReference type="ARBA" id="ARBA00022670"/>
    </source>
</evidence>
<organism evidence="6 7">
    <name type="scientific">Spinacia oleracea</name>
    <name type="common">Spinach</name>
    <dbReference type="NCBI Taxonomy" id="3562"/>
    <lineage>
        <taxon>Eukaryota</taxon>
        <taxon>Viridiplantae</taxon>
        <taxon>Streptophyta</taxon>
        <taxon>Embryophyta</taxon>
        <taxon>Tracheophyta</taxon>
        <taxon>Spermatophyta</taxon>
        <taxon>Magnoliopsida</taxon>
        <taxon>eudicotyledons</taxon>
        <taxon>Gunneridae</taxon>
        <taxon>Pentapetalae</taxon>
        <taxon>Caryophyllales</taxon>
        <taxon>Chenopodiaceae</taxon>
        <taxon>Chenopodioideae</taxon>
        <taxon>Anserineae</taxon>
        <taxon>Spinacia</taxon>
    </lineage>
</organism>
<evidence type="ECO:0000256" key="1">
    <source>
        <dbReference type="ARBA" id="ARBA00011079"/>
    </source>
</evidence>
<evidence type="ECO:0008006" key="8">
    <source>
        <dbReference type="Google" id="ProtNLM"/>
    </source>
</evidence>
<dbReference type="Proteomes" id="UP000813463">
    <property type="component" value="Chromosome 4"/>
</dbReference>
<protein>
    <recommendedName>
        <fullName evidence="8">Peptidase S9 prolyl oligopeptidase catalytic domain-containing protein</fullName>
    </recommendedName>
</protein>
<dbReference type="GeneID" id="130472495"/>
<dbReference type="InterPro" id="IPR029058">
    <property type="entry name" value="AB_hydrolase_fold"/>
</dbReference>
<evidence type="ECO:0000256" key="3">
    <source>
        <dbReference type="ARBA" id="ARBA00022729"/>
    </source>
</evidence>
<evidence type="ECO:0000256" key="5">
    <source>
        <dbReference type="ARBA" id="ARBA00023180"/>
    </source>
</evidence>
<keyword evidence="4" id="KW-0378">Hydrolase</keyword>
<dbReference type="PANTHER" id="PTHR11010">
    <property type="entry name" value="PROTEASE S28 PRO-X CARBOXYPEPTIDASE-RELATED"/>
    <property type="match status" value="1"/>
</dbReference>